<feature type="domain" description="Alpha-carbonic anhydrase" evidence="2">
    <location>
        <begin position="1"/>
        <end position="153"/>
    </location>
</feature>
<dbReference type="Gene3D" id="3.10.200.10">
    <property type="entry name" value="Alpha carbonic anhydrase"/>
    <property type="match status" value="1"/>
</dbReference>
<evidence type="ECO:0000313" key="3">
    <source>
        <dbReference type="EMBL" id="TNN54278.1"/>
    </source>
</evidence>
<protein>
    <submittedName>
        <fullName evidence="3">Carbonic anhydrase 4</fullName>
    </submittedName>
</protein>
<evidence type="ECO:0000313" key="4">
    <source>
        <dbReference type="Proteomes" id="UP000314294"/>
    </source>
</evidence>
<dbReference type="PANTHER" id="PTHR18952">
    <property type="entry name" value="CARBONIC ANHYDRASE"/>
    <property type="match status" value="1"/>
</dbReference>
<proteinExistence type="inferred from homology"/>
<accession>A0A4Z2GL03</accession>
<sequence>MEMHIVSKRKDLSLAEALTTPDGLAVLGFLIEAKKADGRGGSENVETHPTSDMEAWNKLTSYLPHIHNTNSEVNVTDGISIDDLLGDVNRAEYFRYNGSLTTPSCNEAVVWTIFKESVKMDQTLMKMFPTHAGHHNVFRPTQSLHQRKVFSTKSASGARRPLVALLLLPACLWAFSHNLHL</sequence>
<evidence type="ECO:0000256" key="1">
    <source>
        <dbReference type="ARBA" id="ARBA00010718"/>
    </source>
</evidence>
<dbReference type="GO" id="GO:0005886">
    <property type="term" value="C:plasma membrane"/>
    <property type="evidence" value="ECO:0007669"/>
    <property type="project" value="TreeGrafter"/>
</dbReference>
<dbReference type="Proteomes" id="UP000314294">
    <property type="component" value="Unassembled WGS sequence"/>
</dbReference>
<dbReference type="GO" id="GO:0008270">
    <property type="term" value="F:zinc ion binding"/>
    <property type="evidence" value="ECO:0007669"/>
    <property type="project" value="InterPro"/>
</dbReference>
<name>A0A4Z2GL03_9TELE</name>
<dbReference type="EMBL" id="SRLO01000489">
    <property type="protein sequence ID" value="TNN54278.1"/>
    <property type="molecule type" value="Genomic_DNA"/>
</dbReference>
<dbReference type="InterPro" id="IPR001148">
    <property type="entry name" value="CA_dom"/>
</dbReference>
<comment type="caution">
    <text evidence="3">The sequence shown here is derived from an EMBL/GenBank/DDBJ whole genome shotgun (WGS) entry which is preliminary data.</text>
</comment>
<gene>
    <name evidence="3" type="primary">CA4_0</name>
    <name evidence="3" type="ORF">EYF80_035506</name>
</gene>
<dbReference type="AlphaFoldDB" id="A0A4Z2GL03"/>
<dbReference type="SMART" id="SM01057">
    <property type="entry name" value="Carb_anhydrase"/>
    <property type="match status" value="1"/>
</dbReference>
<dbReference type="SUPFAM" id="SSF51069">
    <property type="entry name" value="Carbonic anhydrase"/>
    <property type="match status" value="1"/>
</dbReference>
<dbReference type="InterPro" id="IPR036398">
    <property type="entry name" value="CA_dom_sf"/>
</dbReference>
<organism evidence="3 4">
    <name type="scientific">Liparis tanakae</name>
    <name type="common">Tanaka's snailfish</name>
    <dbReference type="NCBI Taxonomy" id="230148"/>
    <lineage>
        <taxon>Eukaryota</taxon>
        <taxon>Metazoa</taxon>
        <taxon>Chordata</taxon>
        <taxon>Craniata</taxon>
        <taxon>Vertebrata</taxon>
        <taxon>Euteleostomi</taxon>
        <taxon>Actinopterygii</taxon>
        <taxon>Neopterygii</taxon>
        <taxon>Teleostei</taxon>
        <taxon>Neoteleostei</taxon>
        <taxon>Acanthomorphata</taxon>
        <taxon>Eupercaria</taxon>
        <taxon>Perciformes</taxon>
        <taxon>Cottioidei</taxon>
        <taxon>Cottales</taxon>
        <taxon>Liparidae</taxon>
        <taxon>Liparis</taxon>
    </lineage>
</organism>
<dbReference type="GO" id="GO:0004089">
    <property type="term" value="F:carbonate dehydratase activity"/>
    <property type="evidence" value="ECO:0007669"/>
    <property type="project" value="InterPro"/>
</dbReference>
<reference evidence="3 4" key="1">
    <citation type="submission" date="2019-03" db="EMBL/GenBank/DDBJ databases">
        <title>First draft genome of Liparis tanakae, snailfish: a comprehensive survey of snailfish specific genes.</title>
        <authorList>
            <person name="Kim W."/>
            <person name="Song I."/>
            <person name="Jeong J.-H."/>
            <person name="Kim D."/>
            <person name="Kim S."/>
            <person name="Ryu S."/>
            <person name="Song J.Y."/>
            <person name="Lee S.K."/>
        </authorList>
    </citation>
    <scope>NUCLEOTIDE SEQUENCE [LARGE SCALE GENOMIC DNA]</scope>
    <source>
        <tissue evidence="3">Muscle</tissue>
    </source>
</reference>
<comment type="similarity">
    <text evidence="1">Belongs to the alpha-carbonic anhydrase family.</text>
</comment>
<keyword evidence="4" id="KW-1185">Reference proteome</keyword>
<evidence type="ECO:0000259" key="2">
    <source>
        <dbReference type="PROSITE" id="PS51144"/>
    </source>
</evidence>
<dbReference type="OrthoDB" id="429145at2759"/>
<dbReference type="Pfam" id="PF00194">
    <property type="entry name" value="Carb_anhydrase"/>
    <property type="match status" value="1"/>
</dbReference>
<dbReference type="PROSITE" id="PS51144">
    <property type="entry name" value="ALPHA_CA_2"/>
    <property type="match status" value="1"/>
</dbReference>
<dbReference type="InterPro" id="IPR023561">
    <property type="entry name" value="Carbonic_anhydrase_a-class"/>
</dbReference>
<dbReference type="PANTHER" id="PTHR18952:SF200">
    <property type="entry name" value="CARBONIC ANHYDRASE"/>
    <property type="match status" value="1"/>
</dbReference>